<keyword evidence="1" id="KW-1133">Transmembrane helix</keyword>
<feature type="transmembrane region" description="Helical" evidence="1">
    <location>
        <begin position="186"/>
        <end position="205"/>
    </location>
</feature>
<dbReference type="AlphaFoldDB" id="A0A1Y1VEQ7"/>
<reference evidence="2 3" key="1">
    <citation type="submission" date="2016-08" db="EMBL/GenBank/DDBJ databases">
        <title>Genomes of anaerobic fungi encode conserved fungal cellulosomes for biomass hydrolysis.</title>
        <authorList>
            <consortium name="DOE Joint Genome Institute"/>
            <person name="Haitjema C.H."/>
            <person name="Gilmore S.P."/>
            <person name="Henske J.K."/>
            <person name="Solomon K.V."/>
            <person name="De Groot R."/>
            <person name="Kuo A."/>
            <person name="Mondo S.J."/>
            <person name="Salamov A.A."/>
            <person name="Labutti K."/>
            <person name="Zhao Z."/>
            <person name="Chiniquy J."/>
            <person name="Barry K."/>
            <person name="Brewer H.M."/>
            <person name="Purvine S.O."/>
            <person name="Wright A.T."/>
            <person name="Boxma B."/>
            <person name="Van Alen T."/>
            <person name="Hackstein J.H."/>
            <person name="Baker S.E."/>
            <person name="Grigoriev I.V."/>
            <person name="O'Malley M.A."/>
        </authorList>
    </citation>
    <scope>NUCLEOTIDE SEQUENCE [LARGE SCALE GENOMIC DNA]</scope>
    <source>
        <strain evidence="3">finn</strain>
    </source>
</reference>
<feature type="transmembrane region" description="Helical" evidence="1">
    <location>
        <begin position="121"/>
        <end position="138"/>
    </location>
</feature>
<reference evidence="2 3" key="2">
    <citation type="submission" date="2016-08" db="EMBL/GenBank/DDBJ databases">
        <title>Pervasive Adenine N6-methylation of Active Genes in Fungi.</title>
        <authorList>
            <consortium name="DOE Joint Genome Institute"/>
            <person name="Mondo S.J."/>
            <person name="Dannebaum R.O."/>
            <person name="Kuo R.C."/>
            <person name="Labutti K."/>
            <person name="Haridas S."/>
            <person name="Kuo A."/>
            <person name="Salamov A."/>
            <person name="Ahrendt S.R."/>
            <person name="Lipzen A."/>
            <person name="Sullivan W."/>
            <person name="Andreopoulos W.B."/>
            <person name="Clum A."/>
            <person name="Lindquist E."/>
            <person name="Daum C."/>
            <person name="Ramamoorthy G.K."/>
            <person name="Gryganskyi A."/>
            <person name="Culley D."/>
            <person name="Magnuson J.K."/>
            <person name="James T.Y."/>
            <person name="O'Malley M.A."/>
            <person name="Stajich J.E."/>
            <person name="Spatafora J.W."/>
            <person name="Visel A."/>
            <person name="Grigoriev I.V."/>
        </authorList>
    </citation>
    <scope>NUCLEOTIDE SEQUENCE [LARGE SCALE GENOMIC DNA]</scope>
    <source>
        <strain evidence="3">finn</strain>
    </source>
</reference>
<organism evidence="2 3">
    <name type="scientific">Piromyces finnis</name>
    <dbReference type="NCBI Taxonomy" id="1754191"/>
    <lineage>
        <taxon>Eukaryota</taxon>
        <taxon>Fungi</taxon>
        <taxon>Fungi incertae sedis</taxon>
        <taxon>Chytridiomycota</taxon>
        <taxon>Chytridiomycota incertae sedis</taxon>
        <taxon>Neocallimastigomycetes</taxon>
        <taxon>Neocallimastigales</taxon>
        <taxon>Neocallimastigaceae</taxon>
        <taxon>Piromyces</taxon>
    </lineage>
</organism>
<keyword evidence="1" id="KW-0812">Transmembrane</keyword>
<dbReference type="OrthoDB" id="2144367at2759"/>
<evidence type="ECO:0000313" key="3">
    <source>
        <dbReference type="Proteomes" id="UP000193719"/>
    </source>
</evidence>
<feature type="transmembrane region" description="Helical" evidence="1">
    <location>
        <begin position="61"/>
        <end position="80"/>
    </location>
</feature>
<keyword evidence="1" id="KW-0472">Membrane</keyword>
<dbReference type="Proteomes" id="UP000193719">
    <property type="component" value="Unassembled WGS sequence"/>
</dbReference>
<evidence type="ECO:0000313" key="2">
    <source>
        <dbReference type="EMBL" id="ORX54278.1"/>
    </source>
</evidence>
<proteinExistence type="predicted"/>
<gene>
    <name evidence="2" type="ORF">BCR36DRAFT_581899</name>
</gene>
<dbReference type="EMBL" id="MCFH01000011">
    <property type="protein sequence ID" value="ORX54278.1"/>
    <property type="molecule type" value="Genomic_DNA"/>
</dbReference>
<sequence>MKIEEIKEYVDNIANFVNLKSVLPDIDGLLTSIIHKEIEFLVFLTIVYLITLVIKQRSKSMYKYLVSLTIAVIALYTFYISTIFDESIKQGKPTEDVIKGLPPICICIIIRLFHIIPPLKLGYYTLPLFMIAYSIYYHNLLSGTHVKPTKSKSGSRKHSHSHNSSKIKEKSLKNFIRISLSLFTDFIHSFILFYAYTVLVLLIFINNNYEFTINSLNDKSSAYGRVIKFLDLPFFK</sequence>
<accession>A0A1Y1VEQ7</accession>
<name>A0A1Y1VEQ7_9FUNG</name>
<protein>
    <submittedName>
        <fullName evidence="2">Uncharacterized protein</fullName>
    </submittedName>
</protein>
<comment type="caution">
    <text evidence="2">The sequence shown here is derived from an EMBL/GenBank/DDBJ whole genome shotgun (WGS) entry which is preliminary data.</text>
</comment>
<keyword evidence="3" id="KW-1185">Reference proteome</keyword>
<evidence type="ECO:0000256" key="1">
    <source>
        <dbReference type="SAM" id="Phobius"/>
    </source>
</evidence>